<name>A0A4Z0W1C3_9BACT</name>
<organism evidence="13 14">
    <name type="scientific">Geotoga petraea</name>
    <dbReference type="NCBI Taxonomy" id="28234"/>
    <lineage>
        <taxon>Bacteria</taxon>
        <taxon>Thermotogati</taxon>
        <taxon>Thermotogota</taxon>
        <taxon>Thermotogae</taxon>
        <taxon>Petrotogales</taxon>
        <taxon>Petrotogaceae</taxon>
        <taxon>Geotoga</taxon>
    </lineage>
</organism>
<comment type="caution">
    <text evidence="13">The sequence shown here is derived from an EMBL/GenBank/DDBJ whole genome shotgun (WGS) entry which is preliminary data.</text>
</comment>
<dbReference type="RefSeq" id="WP_135403140.1">
    <property type="nucleotide sequence ID" value="NZ_SRME01000006.1"/>
</dbReference>
<dbReference type="Gene3D" id="3.40.970.10">
    <property type="entry name" value="Ribonuclease H1, N-terminal domain"/>
    <property type="match status" value="1"/>
</dbReference>
<evidence type="ECO:0000256" key="1">
    <source>
        <dbReference type="ARBA" id="ARBA00000077"/>
    </source>
</evidence>
<dbReference type="GO" id="GO:0043137">
    <property type="term" value="P:DNA replication, removal of RNA primer"/>
    <property type="evidence" value="ECO:0007669"/>
    <property type="project" value="TreeGrafter"/>
</dbReference>
<dbReference type="InterPro" id="IPR036397">
    <property type="entry name" value="RNaseH_sf"/>
</dbReference>
<evidence type="ECO:0000256" key="7">
    <source>
        <dbReference type="ARBA" id="ARBA00022722"/>
    </source>
</evidence>
<comment type="catalytic activity">
    <reaction evidence="1">
        <text>Endonucleolytic cleavage to 5'-phosphomonoester.</text>
        <dbReference type="EC" id="3.1.26.4"/>
    </reaction>
</comment>
<comment type="cofactor">
    <cofactor evidence="2">
        <name>Mg(2+)</name>
        <dbReference type="ChEBI" id="CHEBI:18420"/>
    </cofactor>
</comment>
<evidence type="ECO:0000256" key="8">
    <source>
        <dbReference type="ARBA" id="ARBA00022723"/>
    </source>
</evidence>
<dbReference type="Pfam" id="PF00075">
    <property type="entry name" value="RNase_H"/>
    <property type="match status" value="1"/>
</dbReference>
<evidence type="ECO:0000256" key="6">
    <source>
        <dbReference type="ARBA" id="ARBA00017721"/>
    </source>
</evidence>
<comment type="function">
    <text evidence="3">Endonuclease that specifically degrades the RNA of RNA-DNA hybrids.</text>
</comment>
<evidence type="ECO:0000256" key="5">
    <source>
        <dbReference type="ARBA" id="ARBA00012180"/>
    </source>
</evidence>
<keyword evidence="13" id="KW-0548">Nucleotidyltransferase</keyword>
<evidence type="ECO:0000313" key="13">
    <source>
        <dbReference type="EMBL" id="TGG86992.1"/>
    </source>
</evidence>
<dbReference type="PROSITE" id="PS50879">
    <property type="entry name" value="RNASE_H_1"/>
    <property type="match status" value="1"/>
</dbReference>
<keyword evidence="8" id="KW-0479">Metal-binding</keyword>
<dbReference type="GO" id="GO:0003676">
    <property type="term" value="F:nucleic acid binding"/>
    <property type="evidence" value="ECO:0007669"/>
    <property type="project" value="InterPro"/>
</dbReference>
<dbReference type="SUPFAM" id="SSF53098">
    <property type="entry name" value="Ribonuclease H-like"/>
    <property type="match status" value="1"/>
</dbReference>
<dbReference type="PANTHER" id="PTHR10642">
    <property type="entry name" value="RIBONUCLEASE H1"/>
    <property type="match status" value="1"/>
</dbReference>
<evidence type="ECO:0000259" key="12">
    <source>
        <dbReference type="PROSITE" id="PS50879"/>
    </source>
</evidence>
<dbReference type="InterPro" id="IPR043994">
    <property type="entry name" value="RnlA/LsoA-toxin_DBD"/>
</dbReference>
<dbReference type="GO" id="GO:0046872">
    <property type="term" value="F:metal ion binding"/>
    <property type="evidence" value="ECO:0007669"/>
    <property type="project" value="UniProtKB-KW"/>
</dbReference>
<evidence type="ECO:0000256" key="4">
    <source>
        <dbReference type="ARBA" id="ARBA00005300"/>
    </source>
</evidence>
<evidence type="ECO:0000256" key="11">
    <source>
        <dbReference type="ARBA" id="ARBA00022842"/>
    </source>
</evidence>
<evidence type="ECO:0000256" key="2">
    <source>
        <dbReference type="ARBA" id="ARBA00001946"/>
    </source>
</evidence>
<proteinExistence type="inferred from homology"/>
<keyword evidence="7" id="KW-0540">Nuclease</keyword>
<dbReference type="InterPro" id="IPR050092">
    <property type="entry name" value="RNase_H"/>
</dbReference>
<evidence type="ECO:0000256" key="10">
    <source>
        <dbReference type="ARBA" id="ARBA00022801"/>
    </source>
</evidence>
<keyword evidence="10" id="KW-0378">Hydrolase</keyword>
<dbReference type="EMBL" id="SRME01000006">
    <property type="protein sequence ID" value="TGG86992.1"/>
    <property type="molecule type" value="Genomic_DNA"/>
</dbReference>
<sequence>MAKYYAVRKGRNPGIYNNWSDCEKQVKGFKEAEYKSFKTKKEAENYLNNIKNEKNISLKDGLTAYIDGSYNHENKEYGSGIYFVKNDQEYFYYFKGNDERFIKSRNVAGELMAAIWIMKYCIDKNIKKLNLFYDYAGIEKWAIGEWKTNKELTKLYKQFYDSIKDKLEIDFFKVEAHSGDEKNDIADNLAKKSLQENKIENLLSKSTFIEDSDNKFFTIKFFEKQNLKSLKDYLKNDFEIILLDDLEPTLEESFKVFSKVSDYQLRFNYYKTKTLTIQGKAFDVFNSVQLFLSQEYNEYKELLEINEDFFSYKIDDIYSDIKNELMPISFDYFNEDVQNLLITSYGLTKNQEYEFIKDYSYSLMPIMRSIEHYIKKIFYNFGIKCNNCSEKDPDCFKNFEMFKIDHKKGKHTLADKNCKSKINNQDIINSLEICYNFYRRRHPYAHSNTLPGATKTISNKSKADEIIIEGINLIESIHKNIQNYL</sequence>
<dbReference type="Pfam" id="PF19034">
    <property type="entry name" value="RnlA-toxin_DBD"/>
    <property type="match status" value="1"/>
</dbReference>
<dbReference type="InterPro" id="IPR011320">
    <property type="entry name" value="RNase_H1_N"/>
</dbReference>
<protein>
    <recommendedName>
        <fullName evidence="6">Ribonuclease H</fullName>
        <ecNumber evidence="5">3.1.26.4</ecNumber>
    </recommendedName>
</protein>
<dbReference type="Proteomes" id="UP000297288">
    <property type="component" value="Unassembled WGS sequence"/>
</dbReference>
<dbReference type="InterPro" id="IPR002156">
    <property type="entry name" value="RNaseH_domain"/>
</dbReference>
<keyword evidence="13" id="KW-0695">RNA-directed DNA polymerase</keyword>
<comment type="similarity">
    <text evidence="4">Belongs to the RNase H family.</text>
</comment>
<dbReference type="OrthoDB" id="9811552at2"/>
<keyword evidence="9" id="KW-0255">Endonuclease</keyword>
<evidence type="ECO:0000313" key="14">
    <source>
        <dbReference type="Proteomes" id="UP000297288"/>
    </source>
</evidence>
<keyword evidence="13" id="KW-0808">Transferase</keyword>
<dbReference type="Gene3D" id="6.10.250.2650">
    <property type="match status" value="1"/>
</dbReference>
<dbReference type="CDD" id="cd09277">
    <property type="entry name" value="RNase_HI_bacteria_like"/>
    <property type="match status" value="1"/>
</dbReference>
<dbReference type="InterPro" id="IPR009027">
    <property type="entry name" value="Ribosomal_bL9/RNase_H1_N"/>
</dbReference>
<dbReference type="GO" id="GO:0004523">
    <property type="term" value="F:RNA-DNA hybrid ribonuclease activity"/>
    <property type="evidence" value="ECO:0007669"/>
    <property type="project" value="UniProtKB-EC"/>
</dbReference>
<keyword evidence="11" id="KW-0460">Magnesium</keyword>
<gene>
    <name evidence="13" type="ORF">E4650_09035</name>
</gene>
<evidence type="ECO:0000256" key="9">
    <source>
        <dbReference type="ARBA" id="ARBA00022759"/>
    </source>
</evidence>
<dbReference type="InterPro" id="IPR012337">
    <property type="entry name" value="RNaseH-like_sf"/>
</dbReference>
<dbReference type="AlphaFoldDB" id="A0A4Z0W1C3"/>
<dbReference type="FunFam" id="3.40.970.10:FF:000002">
    <property type="entry name" value="Ribonuclease H"/>
    <property type="match status" value="1"/>
</dbReference>
<reference evidence="13 14" key="1">
    <citation type="submission" date="2019-04" db="EMBL/GenBank/DDBJ databases">
        <title>Draft genome sequence data and analysis of a Fermenting Bacterium, Geotoga petraea strain HO-Geo1, isolated from heavy-oil petroleum reservoir in Russia.</title>
        <authorList>
            <person name="Grouzdev D.S."/>
            <person name="Semenova E.M."/>
            <person name="Sokolova D.S."/>
            <person name="Tourova T.P."/>
            <person name="Poltaraus A.B."/>
            <person name="Nazina T.N."/>
        </authorList>
    </citation>
    <scope>NUCLEOTIDE SEQUENCE [LARGE SCALE GENOMIC DNA]</scope>
    <source>
        <strain evidence="13 14">HO-Geo1</strain>
    </source>
</reference>
<feature type="domain" description="RNase H type-1" evidence="12">
    <location>
        <begin position="58"/>
        <end position="195"/>
    </location>
</feature>
<dbReference type="EC" id="3.1.26.4" evidence="5"/>
<dbReference type="Gene3D" id="3.30.420.10">
    <property type="entry name" value="Ribonuclease H-like superfamily/Ribonuclease H"/>
    <property type="match status" value="1"/>
</dbReference>
<dbReference type="GO" id="GO:0003964">
    <property type="term" value="F:RNA-directed DNA polymerase activity"/>
    <property type="evidence" value="ECO:0007669"/>
    <property type="project" value="UniProtKB-KW"/>
</dbReference>
<accession>A0A4Z0W1C3</accession>
<dbReference type="PANTHER" id="PTHR10642:SF26">
    <property type="entry name" value="RIBONUCLEASE H1"/>
    <property type="match status" value="1"/>
</dbReference>
<dbReference type="InterPro" id="IPR037056">
    <property type="entry name" value="RNase_H1_N_sf"/>
</dbReference>
<evidence type="ECO:0000256" key="3">
    <source>
        <dbReference type="ARBA" id="ARBA00004065"/>
    </source>
</evidence>
<dbReference type="Pfam" id="PF01693">
    <property type="entry name" value="Cauli_VI"/>
    <property type="match status" value="1"/>
</dbReference>
<dbReference type="SUPFAM" id="SSF55658">
    <property type="entry name" value="L9 N-domain-like"/>
    <property type="match status" value="1"/>
</dbReference>